<dbReference type="RefSeq" id="WP_110250358.1">
    <property type="nucleotide sequence ID" value="NZ_QJJR01000002.1"/>
</dbReference>
<dbReference type="EMBL" id="QJJR01000002">
    <property type="protein sequence ID" value="PXW92474.1"/>
    <property type="molecule type" value="Genomic_DNA"/>
</dbReference>
<evidence type="ECO:0000313" key="2">
    <source>
        <dbReference type="EMBL" id="PXW92474.1"/>
    </source>
</evidence>
<dbReference type="InterPro" id="IPR011249">
    <property type="entry name" value="Metalloenz_LuxS/M16"/>
</dbReference>
<proteinExistence type="predicted"/>
<dbReference type="PANTHER" id="PTHR11851:SF186">
    <property type="entry name" value="INACTIVE METALLOPROTEASE YMFF-RELATED"/>
    <property type="match status" value="1"/>
</dbReference>
<sequence>MNKSDERIINKQGYRLHMIQTDKFKTINIAAKYSAPLDRETITKRALLPFVIQQGSDQYPTSVSFRQALDELYGASFNIDGSKKGEMHVLTARLSLANPAYLATDEPVLTKALDFFKGALYAPKVVNGGFDPHTLAREKQSLKQKIDSIIDNKMHYANMRMIDQMCADEPYHLHGHGYPEDFATITAEDLYCYYKDVVEHNPLDIYVVGDLEELEIERLIDERFSRDTNNTLTVSRAQHQNVKQLNEIIERQDIQQGKLHFGFRTYTTMNDNDYFALQLFNAIFGGFPSSKLFINVREKNSLAYYAASRFESHKGLLFVFSGIAPEDYLQAKTIILDQFEAMKKGDFTGEQIAEAKLLLINQYKEALDDADGLIEVNFNRFMAGEAALAIDYIDAIKTVSHQEITEMANKLKLDTSYFLTREEK</sequence>
<dbReference type="PANTHER" id="PTHR11851">
    <property type="entry name" value="METALLOPROTEASE"/>
    <property type="match status" value="1"/>
</dbReference>
<dbReference type="AlphaFoldDB" id="A0A2V3WGC6"/>
<evidence type="ECO:0000313" key="3">
    <source>
        <dbReference type="Proteomes" id="UP000247922"/>
    </source>
</evidence>
<dbReference type="GO" id="GO:0046872">
    <property type="term" value="F:metal ion binding"/>
    <property type="evidence" value="ECO:0007669"/>
    <property type="project" value="InterPro"/>
</dbReference>
<feature type="domain" description="Peptidase M16 C-terminal" evidence="1">
    <location>
        <begin position="184"/>
        <end position="357"/>
    </location>
</feature>
<evidence type="ECO:0000259" key="1">
    <source>
        <dbReference type="Pfam" id="PF05193"/>
    </source>
</evidence>
<protein>
    <submittedName>
        <fullName evidence="2">Putative Zn-dependent peptidase</fullName>
    </submittedName>
</protein>
<reference evidence="2 3" key="1">
    <citation type="submission" date="2018-05" db="EMBL/GenBank/DDBJ databases">
        <title>Genomic Encyclopedia of Type Strains, Phase IV (KMG-IV): sequencing the most valuable type-strain genomes for metagenomic binning, comparative biology and taxonomic classification.</title>
        <authorList>
            <person name="Goeker M."/>
        </authorList>
    </citation>
    <scope>NUCLEOTIDE SEQUENCE [LARGE SCALE GENOMIC DNA]</scope>
    <source>
        <strain evidence="2 3">DSM 22440</strain>
    </source>
</reference>
<dbReference type="SUPFAM" id="SSF63411">
    <property type="entry name" value="LuxS/MPP-like metallohydrolase"/>
    <property type="match status" value="2"/>
</dbReference>
<dbReference type="OrthoDB" id="9762085at2"/>
<accession>A0A2V3WGC6</accession>
<dbReference type="Pfam" id="PF05193">
    <property type="entry name" value="Peptidase_M16_C"/>
    <property type="match status" value="1"/>
</dbReference>
<dbReference type="NCBIfam" id="NF047422">
    <property type="entry name" value="YfmF_fam"/>
    <property type="match status" value="1"/>
</dbReference>
<comment type="caution">
    <text evidence="2">The sequence shown here is derived from an EMBL/GenBank/DDBJ whole genome shotgun (WGS) entry which is preliminary data.</text>
</comment>
<keyword evidence="3" id="KW-1185">Reference proteome</keyword>
<dbReference type="Gene3D" id="3.30.830.10">
    <property type="entry name" value="Metalloenzyme, LuxS/M16 peptidase-like"/>
    <property type="match status" value="2"/>
</dbReference>
<gene>
    <name evidence="2" type="ORF">DES38_10255</name>
</gene>
<name>A0A2V3WGC6_9BACI</name>
<dbReference type="InterPro" id="IPR050361">
    <property type="entry name" value="MPP/UQCRC_Complex"/>
</dbReference>
<dbReference type="InterPro" id="IPR007863">
    <property type="entry name" value="Peptidase_M16_C"/>
</dbReference>
<dbReference type="Proteomes" id="UP000247922">
    <property type="component" value="Unassembled WGS sequence"/>
</dbReference>
<organism evidence="2 3">
    <name type="scientific">Streptohalobacillus salinus</name>
    <dbReference type="NCBI Taxonomy" id="621096"/>
    <lineage>
        <taxon>Bacteria</taxon>
        <taxon>Bacillati</taxon>
        <taxon>Bacillota</taxon>
        <taxon>Bacilli</taxon>
        <taxon>Bacillales</taxon>
        <taxon>Bacillaceae</taxon>
        <taxon>Streptohalobacillus</taxon>
    </lineage>
</organism>